<evidence type="ECO:0000259" key="1">
    <source>
        <dbReference type="PROSITE" id="PS50043"/>
    </source>
</evidence>
<keyword evidence="3" id="KW-1185">Reference proteome</keyword>
<proteinExistence type="predicted"/>
<feature type="domain" description="HTH luxR-type" evidence="1">
    <location>
        <begin position="1"/>
        <end position="63"/>
    </location>
</feature>
<dbReference type="CDD" id="cd06170">
    <property type="entry name" value="LuxR_C_like"/>
    <property type="match status" value="1"/>
</dbReference>
<dbReference type="Proteomes" id="UP001500967">
    <property type="component" value="Unassembled WGS sequence"/>
</dbReference>
<dbReference type="InterPro" id="IPR016032">
    <property type="entry name" value="Sig_transdc_resp-reg_C-effctor"/>
</dbReference>
<dbReference type="SUPFAM" id="SSF46894">
    <property type="entry name" value="C-terminal effector domain of the bipartite response regulators"/>
    <property type="match status" value="1"/>
</dbReference>
<dbReference type="Gene3D" id="1.10.10.10">
    <property type="entry name" value="Winged helix-like DNA-binding domain superfamily/Winged helix DNA-binding domain"/>
    <property type="match status" value="1"/>
</dbReference>
<dbReference type="SUPFAM" id="SSF52540">
    <property type="entry name" value="P-loop containing nucleoside triphosphate hydrolases"/>
    <property type="match status" value="1"/>
</dbReference>
<sequence>MAETLTAREAEVLALLADRLTNVEIATRLVVSVRTVESHVSALLRKLGVADRRELARLAPTAGTRPSLPSPLTSFVGRVRELDALVGAVTRERLVTATGPGGVGKTRLAVAAAHRLTGDYPDGATFVDLVRIVDPAMVVAAVADAVGVPERAGTNREQALLAALAGRDGVLVLDNCEHVVDGVRSAVERLLTGCPRLRVLATSRIRLMLPYESVFAVPGLSTADAGLLFAARMVAGGAPAPSAGEEEVIRGICTGLDGMALAIELAAARVPAIGLDGLLGADLPLLTAGYRAEGRHTSLRATIDWSYALLGPEERAALRAAAVFAARFDAESLAAVLGRPRTATLDVLGRLVDWNLVAPRRGAVTSYRMLETIRQYAAELSPDYREEHLRWSRDRLAALLAEADPDADAARTGHRAADAGRALRNWCAVADPVLDDGRAALRWVGARPGRGAEAAGLAELVAAVSFRRGRPGEAQLRYTQAADWADESADRHRHLRYAAGAAAVRNLGSDAVDLLERAAAGADDPDDAAEDLALAAMYEHRCRGIMGRTVPAEQTEERLARARARSAGGPRAVAAIAMAEGWAPGATARSRARTRAALELARAAGDPLLENIVLDQLIVVELADRDVAAALDAVRGRLPVLSGEPIDARTGFEFFDAAQMGSNLFLAAGDLAEARRHADLVAALPFYREEEHIGLARRIDVDTLAGEFASVVEAGERMERDWVRAGRPVASNLAVSAYCVAAVHGLLGDDDARAHWTGITKALLGAYPDVIRQRAGWVPVLDALVDLHRGDAPAAFARLAAEPEDASDWANANLVTWQAWYAALWAEAAVLAGHASAPGRLPVARTVARANPIALTIIDRGDALLRGERAELPALAERFAAAGCPYQRDRTYSLA</sequence>
<dbReference type="Pfam" id="PF00196">
    <property type="entry name" value="GerE"/>
    <property type="match status" value="1"/>
</dbReference>
<organism evidence="2 3">
    <name type="scientific">Cryptosporangium japonicum</name>
    <dbReference type="NCBI Taxonomy" id="80872"/>
    <lineage>
        <taxon>Bacteria</taxon>
        <taxon>Bacillati</taxon>
        <taxon>Actinomycetota</taxon>
        <taxon>Actinomycetes</taxon>
        <taxon>Cryptosporangiales</taxon>
        <taxon>Cryptosporangiaceae</taxon>
        <taxon>Cryptosporangium</taxon>
    </lineage>
</organism>
<name>A0ABN0UJG2_9ACTN</name>
<evidence type="ECO:0000313" key="3">
    <source>
        <dbReference type="Proteomes" id="UP001500967"/>
    </source>
</evidence>
<dbReference type="SMART" id="SM00421">
    <property type="entry name" value="HTH_LUXR"/>
    <property type="match status" value="1"/>
</dbReference>
<dbReference type="Gene3D" id="3.40.50.300">
    <property type="entry name" value="P-loop containing nucleotide triphosphate hydrolases"/>
    <property type="match status" value="1"/>
</dbReference>
<dbReference type="RefSeq" id="WP_344650599.1">
    <property type="nucleotide sequence ID" value="NZ_BAAAGX010000016.1"/>
</dbReference>
<dbReference type="InterPro" id="IPR027417">
    <property type="entry name" value="P-loop_NTPase"/>
</dbReference>
<accession>A0ABN0UJG2</accession>
<comment type="caution">
    <text evidence="2">The sequence shown here is derived from an EMBL/GenBank/DDBJ whole genome shotgun (WGS) entry which is preliminary data.</text>
</comment>
<dbReference type="PANTHER" id="PTHR47691">
    <property type="entry name" value="REGULATOR-RELATED"/>
    <property type="match status" value="1"/>
</dbReference>
<evidence type="ECO:0000313" key="2">
    <source>
        <dbReference type="EMBL" id="GAA0252685.1"/>
    </source>
</evidence>
<dbReference type="PRINTS" id="PR00038">
    <property type="entry name" value="HTHLUXR"/>
</dbReference>
<dbReference type="PANTHER" id="PTHR47691:SF3">
    <property type="entry name" value="HTH-TYPE TRANSCRIPTIONAL REGULATOR RV0890C-RELATED"/>
    <property type="match status" value="1"/>
</dbReference>
<protein>
    <recommendedName>
        <fullName evidence="1">HTH luxR-type domain-containing protein</fullName>
    </recommendedName>
</protein>
<dbReference type="EMBL" id="BAAAGX010000016">
    <property type="protein sequence ID" value="GAA0252685.1"/>
    <property type="molecule type" value="Genomic_DNA"/>
</dbReference>
<dbReference type="InterPro" id="IPR036388">
    <property type="entry name" value="WH-like_DNA-bd_sf"/>
</dbReference>
<gene>
    <name evidence="2" type="ORF">GCM10009539_42330</name>
</gene>
<dbReference type="InterPro" id="IPR000792">
    <property type="entry name" value="Tscrpt_reg_LuxR_C"/>
</dbReference>
<reference evidence="2 3" key="1">
    <citation type="journal article" date="2019" name="Int. J. Syst. Evol. Microbiol.">
        <title>The Global Catalogue of Microorganisms (GCM) 10K type strain sequencing project: providing services to taxonomists for standard genome sequencing and annotation.</title>
        <authorList>
            <consortium name="The Broad Institute Genomics Platform"/>
            <consortium name="The Broad Institute Genome Sequencing Center for Infectious Disease"/>
            <person name="Wu L."/>
            <person name="Ma J."/>
        </authorList>
    </citation>
    <scope>NUCLEOTIDE SEQUENCE [LARGE SCALE GENOMIC DNA]</scope>
    <source>
        <strain evidence="2 3">JCM 10425</strain>
    </source>
</reference>
<dbReference type="PROSITE" id="PS50043">
    <property type="entry name" value="HTH_LUXR_2"/>
    <property type="match status" value="1"/>
</dbReference>